<dbReference type="PANTHER" id="PTHR36925">
    <property type="entry name" value="COBALT-PRECORRIN-6A REDUCTASE"/>
    <property type="match status" value="1"/>
</dbReference>
<evidence type="ECO:0000313" key="4">
    <source>
        <dbReference type="EMBL" id="NOL59855.1"/>
    </source>
</evidence>
<dbReference type="NCBIfam" id="TIGR00715">
    <property type="entry name" value="precor6x_red"/>
    <property type="match status" value="1"/>
</dbReference>
<proteinExistence type="predicted"/>
<keyword evidence="3 4" id="KW-0560">Oxidoreductase</keyword>
<dbReference type="InterPro" id="IPR003723">
    <property type="entry name" value="Precorrin-6x_reduct"/>
</dbReference>
<sequence>MILLLDGTSDSRKLGSELVSDGYSIIATATTEEGAEKLKKENIQAIQGKLDYETIISKCRELYINAIIDGSHPYADAMHENAINASIKLGIPLIRFEREMVKIKSNRIIYADNYEKAVALAGKIGKNIFVTTGVRNIANYKVLLESHNVYFRVLPDPDGIKALIDMGVRRASIVAMEGNFTESLDRAIMEYYEIDTVITKDSGFNAEPKILAALSLGINIIIISRKNYSWENTGHTTLEITKILNHYGIK</sequence>
<dbReference type="PANTHER" id="PTHR36925:SF1">
    <property type="entry name" value="COBALT-PRECORRIN-6A REDUCTASE"/>
    <property type="match status" value="1"/>
</dbReference>
<dbReference type="RefSeq" id="WP_171481410.1">
    <property type="nucleotide sequence ID" value="NZ_DAIDCF010000034.1"/>
</dbReference>
<dbReference type="EMBL" id="JABGBP010000103">
    <property type="protein sequence ID" value="NOL59855.1"/>
    <property type="molecule type" value="Genomic_DNA"/>
</dbReference>
<dbReference type="AlphaFoldDB" id="A0A7K4FLQ4"/>
<dbReference type="UniPathway" id="UPA00148"/>
<keyword evidence="2" id="KW-0169">Cobalamin biosynthesis</keyword>
<dbReference type="EC" id="1.3.1.54" evidence="4"/>
<dbReference type="GO" id="GO:0016994">
    <property type="term" value="F:precorrin-6A reductase activity"/>
    <property type="evidence" value="ECO:0007669"/>
    <property type="project" value="UniProtKB-EC"/>
</dbReference>
<dbReference type="PROSITE" id="PS51014">
    <property type="entry name" value="COBK_CBIJ"/>
    <property type="match status" value="1"/>
</dbReference>
<gene>
    <name evidence="4" type="primary">cobK</name>
    <name evidence="4" type="ORF">HLB00_03275</name>
</gene>
<dbReference type="Proteomes" id="UP000546917">
    <property type="component" value="Unassembled WGS sequence"/>
</dbReference>
<dbReference type="GO" id="GO:0009236">
    <property type="term" value="P:cobalamin biosynthetic process"/>
    <property type="evidence" value="ECO:0007669"/>
    <property type="project" value="UniProtKB-UniPathway"/>
</dbReference>
<organism evidence="4 5">
    <name type="scientific">Ferroplasma acidiphilum</name>
    <dbReference type="NCBI Taxonomy" id="74969"/>
    <lineage>
        <taxon>Archaea</taxon>
        <taxon>Methanobacteriati</taxon>
        <taxon>Thermoplasmatota</taxon>
        <taxon>Thermoplasmata</taxon>
        <taxon>Thermoplasmatales</taxon>
        <taxon>Ferroplasmaceae</taxon>
        <taxon>Ferroplasma</taxon>
    </lineage>
</organism>
<evidence type="ECO:0000256" key="3">
    <source>
        <dbReference type="ARBA" id="ARBA00023002"/>
    </source>
</evidence>
<protein>
    <submittedName>
        <fullName evidence="4">Precorrin-6A reductase</fullName>
        <ecNumber evidence="4">1.3.1.54</ecNumber>
    </submittedName>
</protein>
<comment type="pathway">
    <text evidence="1">Cofactor biosynthesis; adenosylcobalamin biosynthesis.</text>
</comment>
<evidence type="ECO:0000256" key="2">
    <source>
        <dbReference type="ARBA" id="ARBA00022573"/>
    </source>
</evidence>
<evidence type="ECO:0000313" key="5">
    <source>
        <dbReference type="Proteomes" id="UP000546917"/>
    </source>
</evidence>
<dbReference type="Pfam" id="PF02571">
    <property type="entry name" value="CbiJ"/>
    <property type="match status" value="1"/>
</dbReference>
<reference evidence="4 5" key="1">
    <citation type="submission" date="2020-05" db="EMBL/GenBank/DDBJ databases">
        <authorList>
            <person name="Zhang R."/>
        </authorList>
    </citation>
    <scope>NUCLEOTIDE SEQUENCE [LARGE SCALE GENOMIC DNA]</scope>
    <source>
        <strain evidence="4 5">DSM 28986</strain>
    </source>
</reference>
<comment type="caution">
    <text evidence="4">The sequence shown here is derived from an EMBL/GenBank/DDBJ whole genome shotgun (WGS) entry which is preliminary data.</text>
</comment>
<evidence type="ECO:0000256" key="1">
    <source>
        <dbReference type="ARBA" id="ARBA00004953"/>
    </source>
</evidence>
<accession>A0A7K4FLQ4</accession>
<name>A0A7K4FLQ4_9ARCH</name>